<keyword evidence="2" id="KW-1185">Reference proteome</keyword>
<accession>A0A1Q4VA60</accession>
<dbReference type="EMBL" id="LFBV01000002">
    <property type="protein sequence ID" value="OKH94716.1"/>
    <property type="molecule type" value="Genomic_DNA"/>
</dbReference>
<evidence type="ECO:0000313" key="1">
    <source>
        <dbReference type="EMBL" id="OKH94716.1"/>
    </source>
</evidence>
<sequence>MTHLESLRSLLPAPEGESPEGINWDLISASWGLNSSFPSDFRQFMEVYGPGAVEDFLEILEPQPWDEQQVGDGFSAETKTARLTWRMEPDRNFDVPPEPLLIAWGVDSAADILCWDASADNPDEWPVVVWDRGTGKWSRYDVGMVEFLHRTLRADFDECPLRDTSLWGLSEAEFVSAADEDF</sequence>
<dbReference type="Proteomes" id="UP000186455">
    <property type="component" value="Unassembled WGS sequence"/>
</dbReference>
<comment type="caution">
    <text evidence="1">The sequence shown here is derived from an EMBL/GenBank/DDBJ whole genome shotgun (WGS) entry which is preliminary data.</text>
</comment>
<name>A0A1Q4VA60_9ACTN</name>
<evidence type="ECO:0008006" key="3">
    <source>
        <dbReference type="Google" id="ProtNLM"/>
    </source>
</evidence>
<gene>
    <name evidence="1" type="ORF">AB852_10990</name>
</gene>
<protein>
    <recommendedName>
        <fullName evidence="3">Knr4/Smi1-like domain-containing protein</fullName>
    </recommendedName>
</protein>
<proteinExistence type="predicted"/>
<dbReference type="SUPFAM" id="SSF160631">
    <property type="entry name" value="SMI1/KNR4-like"/>
    <property type="match status" value="1"/>
</dbReference>
<dbReference type="RefSeq" id="WP_073786593.1">
    <property type="nucleotide sequence ID" value="NZ_CP108638.1"/>
</dbReference>
<evidence type="ECO:0000313" key="2">
    <source>
        <dbReference type="Proteomes" id="UP000186455"/>
    </source>
</evidence>
<organism evidence="1 2">
    <name type="scientific">Streptomyces uncialis</name>
    <dbReference type="NCBI Taxonomy" id="1048205"/>
    <lineage>
        <taxon>Bacteria</taxon>
        <taxon>Bacillati</taxon>
        <taxon>Actinomycetota</taxon>
        <taxon>Actinomycetes</taxon>
        <taxon>Kitasatosporales</taxon>
        <taxon>Streptomycetaceae</taxon>
        <taxon>Streptomyces</taxon>
    </lineage>
</organism>
<dbReference type="Gene3D" id="3.40.1580.10">
    <property type="entry name" value="SMI1/KNR4-like"/>
    <property type="match status" value="1"/>
</dbReference>
<dbReference type="InterPro" id="IPR037883">
    <property type="entry name" value="Knr4/Smi1-like_sf"/>
</dbReference>
<dbReference type="Pfam" id="PF14568">
    <property type="entry name" value="SUKH_6"/>
    <property type="match status" value="1"/>
</dbReference>
<dbReference type="STRING" id="1048205.AB852_10990"/>
<reference evidence="1 2" key="1">
    <citation type="submission" date="2015-06" db="EMBL/GenBank/DDBJ databases">
        <title>Cloning and characterization of the uncialamcin biosynthetic gene cluster.</title>
        <authorList>
            <person name="Yan X."/>
            <person name="Huang T."/>
            <person name="Ge H."/>
            <person name="Shen B."/>
        </authorList>
    </citation>
    <scope>NUCLEOTIDE SEQUENCE [LARGE SCALE GENOMIC DNA]</scope>
    <source>
        <strain evidence="1 2">DCA2648</strain>
    </source>
</reference>
<dbReference type="AlphaFoldDB" id="A0A1Q4VA60"/>